<dbReference type="Proteomes" id="UP000179448">
    <property type="component" value="Unassembled WGS sequence"/>
</dbReference>
<gene>
    <name evidence="2" type="ORF">A2997_02200</name>
</gene>
<name>A0A1F6WQK3_9BACT</name>
<evidence type="ECO:0000313" key="3">
    <source>
        <dbReference type="Proteomes" id="UP000179448"/>
    </source>
</evidence>
<accession>A0A1F6WQK3</accession>
<evidence type="ECO:0000256" key="1">
    <source>
        <dbReference type="SAM" id="Phobius"/>
    </source>
</evidence>
<feature type="transmembrane region" description="Helical" evidence="1">
    <location>
        <begin position="12"/>
        <end position="31"/>
    </location>
</feature>
<protein>
    <submittedName>
        <fullName evidence="2">Uncharacterized protein</fullName>
    </submittedName>
</protein>
<dbReference type="AlphaFoldDB" id="A0A1F6WQK3"/>
<dbReference type="STRING" id="1801766.A2997_02200"/>
<keyword evidence="1" id="KW-0472">Membrane</keyword>
<sequence length="298" mass="32828">MNEEIKKEKRIPLMTSIIIGVILIATGWLYVVRSANQEEGAFQHAASVISLDDISIENEIELPARWGNIGVQMIEAGVIDKAQFESLYSTRGGLSESDKRLLYDSNNGNLVITSENSGIILNILWAFGLGNKNPILEKGQMTDEKYGGAGNFASTGGWTLSNGDAMSHYSMHSFVVLTEEQQALVESVSKGIFRPCCNNSTYFPDCNHGMAMLGLLELMASQGVSEIDMYKFALKVNTLWFLDQYKTIRAFFESKNISWESVDPKEILSSKYSSASGFQDVLSQVQPQEQTRGGSCGA</sequence>
<organism evidence="2 3">
    <name type="scientific">Candidatus Nomurabacteria bacterium RIFCSPLOWO2_01_FULL_36_10b</name>
    <dbReference type="NCBI Taxonomy" id="1801766"/>
    <lineage>
        <taxon>Bacteria</taxon>
        <taxon>Candidatus Nomuraibacteriota</taxon>
    </lineage>
</organism>
<proteinExistence type="predicted"/>
<comment type="caution">
    <text evidence="2">The sequence shown here is derived from an EMBL/GenBank/DDBJ whole genome shotgun (WGS) entry which is preliminary data.</text>
</comment>
<keyword evidence="1" id="KW-1133">Transmembrane helix</keyword>
<reference evidence="2 3" key="1">
    <citation type="journal article" date="2016" name="Nat. Commun.">
        <title>Thousands of microbial genomes shed light on interconnected biogeochemical processes in an aquifer system.</title>
        <authorList>
            <person name="Anantharaman K."/>
            <person name="Brown C.T."/>
            <person name="Hug L.A."/>
            <person name="Sharon I."/>
            <person name="Castelle C.J."/>
            <person name="Probst A.J."/>
            <person name="Thomas B.C."/>
            <person name="Singh A."/>
            <person name="Wilkins M.J."/>
            <person name="Karaoz U."/>
            <person name="Brodie E.L."/>
            <person name="Williams K.H."/>
            <person name="Hubbard S.S."/>
            <person name="Banfield J.F."/>
        </authorList>
    </citation>
    <scope>NUCLEOTIDE SEQUENCE [LARGE SCALE GENOMIC DNA]</scope>
</reference>
<dbReference type="EMBL" id="MFUQ01000002">
    <property type="protein sequence ID" value="OGI84147.1"/>
    <property type="molecule type" value="Genomic_DNA"/>
</dbReference>
<evidence type="ECO:0000313" key="2">
    <source>
        <dbReference type="EMBL" id="OGI84147.1"/>
    </source>
</evidence>
<keyword evidence="1" id="KW-0812">Transmembrane</keyword>